<feature type="domain" description="Amidohydrolase-related" evidence="3">
    <location>
        <begin position="47"/>
        <end position="325"/>
    </location>
</feature>
<dbReference type="Pfam" id="PF04909">
    <property type="entry name" value="Amidohydro_2"/>
    <property type="match status" value="1"/>
</dbReference>
<dbReference type="GO" id="GO:0016787">
    <property type="term" value="F:hydrolase activity"/>
    <property type="evidence" value="ECO:0007669"/>
    <property type="project" value="UniProtKB-KW"/>
</dbReference>
<feature type="region of interest" description="Disordered" evidence="2">
    <location>
        <begin position="312"/>
        <end position="348"/>
    </location>
</feature>
<evidence type="ECO:0000313" key="4">
    <source>
        <dbReference type="EMBL" id="QHA10048.1"/>
    </source>
</evidence>
<dbReference type="KEGG" id="sbro:GQF42_36960"/>
<gene>
    <name evidence="4" type="ORF">GQF42_36960</name>
</gene>
<dbReference type="SUPFAM" id="SSF51556">
    <property type="entry name" value="Metallo-dependent hydrolases"/>
    <property type="match status" value="1"/>
</dbReference>
<evidence type="ECO:0000256" key="2">
    <source>
        <dbReference type="SAM" id="MobiDB-lite"/>
    </source>
</evidence>
<dbReference type="GO" id="GO:0016831">
    <property type="term" value="F:carboxy-lyase activity"/>
    <property type="evidence" value="ECO:0007669"/>
    <property type="project" value="InterPro"/>
</dbReference>
<evidence type="ECO:0000256" key="1">
    <source>
        <dbReference type="ARBA" id="ARBA00023239"/>
    </source>
</evidence>
<dbReference type="PANTHER" id="PTHR21240:SF30">
    <property type="entry name" value="AMIDOHYDROLASE-RELATED DOMAIN-CONTAINING PROTEIN-RELATED"/>
    <property type="match status" value="1"/>
</dbReference>
<dbReference type="GO" id="GO:0005829">
    <property type="term" value="C:cytosol"/>
    <property type="evidence" value="ECO:0007669"/>
    <property type="project" value="TreeGrafter"/>
</dbReference>
<dbReference type="AlphaFoldDB" id="A0A6I6N9K9"/>
<proteinExistence type="predicted"/>
<dbReference type="Gene3D" id="3.20.20.140">
    <property type="entry name" value="Metal-dependent hydrolases"/>
    <property type="match status" value="1"/>
</dbReference>
<sequence length="348" mass="38256">MKIIAIEEHWNSIRLRDALDRLQNGARDESVAFNTMGGNRARLEDIGRGRIEAMDAAGIDVSILSVVTPATQALPAREAVALAREANDEAADAVRAHPARFRAFATLPTGDPRAAAAELERCATRLGHVGAMIHGRTGSRTLDDPAYDDLLGTAARLHQPLFIHPQIPSNELRDAAYRGLDPLIDLGLATFGWGWHMEAGLAALRLILRGTFDRHPDLQLVLGHWGEMLLFWMDRVDSLSGLATHLERRVSDYITTNIHITSSGMLQERLLRHALDFTGADRVLFSTDYPFHRPDAVAVRRFFDAIPDPADRSKIASGNAETLFGPQDRSLTSTAAPSNRPALRSWSA</sequence>
<evidence type="ECO:0000313" key="5">
    <source>
        <dbReference type="Proteomes" id="UP000436138"/>
    </source>
</evidence>
<dbReference type="InterPro" id="IPR032466">
    <property type="entry name" value="Metal_Hydrolase"/>
</dbReference>
<dbReference type="Proteomes" id="UP000436138">
    <property type="component" value="Chromosome"/>
</dbReference>
<reference evidence="4 5" key="1">
    <citation type="submission" date="2019-12" db="EMBL/GenBank/DDBJ databases">
        <title>Streptomyces sp. strain T44 isolated from rhizosphere soil of Broussonetia papyrifera.</title>
        <authorList>
            <person name="Mo P."/>
        </authorList>
    </citation>
    <scope>NUCLEOTIDE SEQUENCE [LARGE SCALE GENOMIC DNA]</scope>
    <source>
        <strain evidence="4 5">T44</strain>
    </source>
</reference>
<protein>
    <submittedName>
        <fullName evidence="4">Amidohydrolase family protein</fullName>
    </submittedName>
</protein>
<keyword evidence="1" id="KW-0456">Lyase</keyword>
<evidence type="ECO:0000259" key="3">
    <source>
        <dbReference type="Pfam" id="PF04909"/>
    </source>
</evidence>
<dbReference type="InterPro" id="IPR006680">
    <property type="entry name" value="Amidohydro-rel"/>
</dbReference>
<accession>A0A6I6N9K9</accession>
<dbReference type="PANTHER" id="PTHR21240">
    <property type="entry name" value="2-AMINO-3-CARBOXYLMUCONATE-6-SEMIALDEHYDE DECARBOXYLASE"/>
    <property type="match status" value="1"/>
</dbReference>
<name>A0A6I6N9K9_9ACTN</name>
<organism evidence="4 5">
    <name type="scientific">Streptomyces broussonetiae</name>
    <dbReference type="NCBI Taxonomy" id="2686304"/>
    <lineage>
        <taxon>Bacteria</taxon>
        <taxon>Bacillati</taxon>
        <taxon>Actinomycetota</taxon>
        <taxon>Actinomycetes</taxon>
        <taxon>Kitasatosporales</taxon>
        <taxon>Streptomycetaceae</taxon>
        <taxon>Streptomyces</taxon>
    </lineage>
</organism>
<dbReference type="EMBL" id="CP047020">
    <property type="protein sequence ID" value="QHA10048.1"/>
    <property type="molecule type" value="Genomic_DNA"/>
</dbReference>
<dbReference type="GO" id="GO:0019748">
    <property type="term" value="P:secondary metabolic process"/>
    <property type="evidence" value="ECO:0007669"/>
    <property type="project" value="TreeGrafter"/>
</dbReference>
<keyword evidence="4" id="KW-0378">Hydrolase</keyword>
<dbReference type="InterPro" id="IPR032465">
    <property type="entry name" value="ACMSD"/>
</dbReference>
<keyword evidence="5" id="KW-1185">Reference proteome</keyword>